<dbReference type="STRING" id="442341.SAMN04487959_10634"/>
<reference evidence="1 2" key="1">
    <citation type="submission" date="2016-10" db="EMBL/GenBank/DDBJ databases">
        <authorList>
            <person name="de Groot N.N."/>
        </authorList>
    </citation>
    <scope>NUCLEOTIDE SEQUENCE [LARGE SCALE GENOMIC DNA]</scope>
    <source>
        <strain evidence="1 2">CGMCC 1.6848</strain>
    </source>
</reference>
<dbReference type="RefSeq" id="WP_143097579.1">
    <property type="nucleotide sequence ID" value="NZ_FOPY01000006.1"/>
</dbReference>
<organism evidence="1 2">
    <name type="scientific">Modicisalibacter xianhensis</name>
    <dbReference type="NCBI Taxonomy" id="442341"/>
    <lineage>
        <taxon>Bacteria</taxon>
        <taxon>Pseudomonadati</taxon>
        <taxon>Pseudomonadota</taxon>
        <taxon>Gammaproteobacteria</taxon>
        <taxon>Oceanospirillales</taxon>
        <taxon>Halomonadaceae</taxon>
        <taxon>Modicisalibacter</taxon>
    </lineage>
</organism>
<keyword evidence="2" id="KW-1185">Reference proteome</keyword>
<dbReference type="AlphaFoldDB" id="A0A1I3B7R5"/>
<evidence type="ECO:0000313" key="1">
    <source>
        <dbReference type="EMBL" id="SFH58324.1"/>
    </source>
</evidence>
<accession>A0A1I3B7R5</accession>
<proteinExistence type="predicted"/>
<evidence type="ECO:0000313" key="2">
    <source>
        <dbReference type="Proteomes" id="UP000199040"/>
    </source>
</evidence>
<sequence>MESVAAITRESLYNEVWAEPVSRVAPRYGISGVALGKVCRKHKIPLPPRGYWAKINAGHSPRKIPLPTAKEFENYSLPLRRSRTYDLNNPDASRKKATTAQERIGFVDVPELLESPHALIKKASKRLRQKSGWDNYKGLRSAPGEIFAFEVTRDAIDRALLIGDTLIKTLERQGMKVWVDREKSRTLIGLDETSLTIAISEHVARSKHEVTAAEKKAIERWQRSPNRWGTGYHYPRPPDYDYHPTGKLTISIGGYPSRSWGDTPKTPLEQRLHQVVAGALDLIAEHRIRAEEQERRRLAWQTAKDRHDRQVELRKHELEQLEKLKVSATQWLEAERLRQYIDAVEQAAVRNGELSEELKDWISWARIKADCMDPLIAVSDAILDGPEPRSPGYYY</sequence>
<dbReference type="Proteomes" id="UP000199040">
    <property type="component" value="Unassembled WGS sequence"/>
</dbReference>
<protein>
    <submittedName>
        <fullName evidence="1">Uncharacterized protein</fullName>
    </submittedName>
</protein>
<gene>
    <name evidence="1" type="ORF">SAMN04487959_10634</name>
</gene>
<name>A0A1I3B7R5_9GAMM</name>
<dbReference type="EMBL" id="FOPY01000006">
    <property type="protein sequence ID" value="SFH58324.1"/>
    <property type="molecule type" value="Genomic_DNA"/>
</dbReference>